<dbReference type="Proteomes" id="UP000831701">
    <property type="component" value="Chromosome 15"/>
</dbReference>
<organism evidence="1 2">
    <name type="scientific">Scortum barcoo</name>
    <name type="common">barcoo grunter</name>
    <dbReference type="NCBI Taxonomy" id="214431"/>
    <lineage>
        <taxon>Eukaryota</taxon>
        <taxon>Metazoa</taxon>
        <taxon>Chordata</taxon>
        <taxon>Craniata</taxon>
        <taxon>Vertebrata</taxon>
        <taxon>Euteleostomi</taxon>
        <taxon>Actinopterygii</taxon>
        <taxon>Neopterygii</taxon>
        <taxon>Teleostei</taxon>
        <taxon>Neoteleostei</taxon>
        <taxon>Acanthomorphata</taxon>
        <taxon>Eupercaria</taxon>
        <taxon>Centrarchiformes</taxon>
        <taxon>Terapontoidei</taxon>
        <taxon>Terapontidae</taxon>
        <taxon>Scortum</taxon>
    </lineage>
</organism>
<dbReference type="EMBL" id="CM041545">
    <property type="protein sequence ID" value="KAI3361787.1"/>
    <property type="molecule type" value="Genomic_DNA"/>
</dbReference>
<evidence type="ECO:0000313" key="1">
    <source>
        <dbReference type="EMBL" id="KAI3361787.1"/>
    </source>
</evidence>
<proteinExistence type="predicted"/>
<sequence length="349" mass="38638">MDGWMEFLLSDSSVTITCANGKWNKQVSCEPVDCGLPDKYHVHPAHFNFPEGTTYGKKSTFQCREPAQLVGTNNTLTCLEDGLWSFPEALCELRCPAPPPVPNAVLQTKRCNETGLKVGTLCKYKCKPGYHVTNKPKRRAFKRQCTEDGSWLEGACEPVTCDPPPPIFHGSYHCTDGFRFDSVCRLNCSDPAGNTAAAATGGSAHTLSVSLSHSPHARTGEECELTCRESNNDVVILPSNMTVESVLKEHWRNPHKVKSIVCTMGLKWYPHPELLHCIKGCEPFMGDNYCDSVNNRAFCNYDGGDCCQSTVKTKKVIPFPMSCDIRDECSCRDPNAIENRKAEHVHSLG</sequence>
<accession>A0ACB8W1P0</accession>
<name>A0ACB8W1P0_9TELE</name>
<comment type="caution">
    <text evidence="1">The sequence shown here is derived from an EMBL/GenBank/DDBJ whole genome shotgun (WGS) entry which is preliminary data.</text>
</comment>
<keyword evidence="2" id="KW-1185">Reference proteome</keyword>
<evidence type="ECO:0000313" key="2">
    <source>
        <dbReference type="Proteomes" id="UP000831701"/>
    </source>
</evidence>
<reference evidence="1" key="1">
    <citation type="submission" date="2022-04" db="EMBL/GenBank/DDBJ databases">
        <title>Jade perch genome.</title>
        <authorList>
            <person name="Chao B."/>
        </authorList>
    </citation>
    <scope>NUCLEOTIDE SEQUENCE</scope>
    <source>
        <strain evidence="1">CB-2022</strain>
    </source>
</reference>
<gene>
    <name evidence="1" type="ORF">L3Q82_002126</name>
</gene>
<protein>
    <submittedName>
        <fullName evidence="1">Uncharacterized protein</fullName>
    </submittedName>
</protein>